<proteinExistence type="predicted"/>
<dbReference type="EMBL" id="JAOCIY010000126">
    <property type="protein sequence ID" value="MDH1482592.1"/>
    <property type="molecule type" value="Genomic_DNA"/>
</dbReference>
<protein>
    <submittedName>
        <fullName evidence="1">Gp49 family protein</fullName>
    </submittedName>
</protein>
<accession>A0AA42R6R4</accession>
<dbReference type="AlphaFoldDB" id="A0AA42R6R4"/>
<sequence>MSDKDIEQEIQEKGLTAPRITRDDMIANIAHHEIVKHVSVTGQVLRWAIITTKNGFAVTGKPSCAVSSENDNEALGNRIALENAENELWPLMGYALKEKLSRQ</sequence>
<reference evidence="1" key="1">
    <citation type="submission" date="2022-09" db="EMBL/GenBank/DDBJ databases">
        <title>Intensive care unit water sources are persistently colonized with multi-drug resistant bacteria and are the site of extensive horizontal gene transfer of antibiotic resistance genes.</title>
        <authorList>
            <person name="Diorio-Toth L."/>
        </authorList>
    </citation>
    <scope>NUCLEOTIDE SEQUENCE</scope>
    <source>
        <strain evidence="1">GD03711</strain>
    </source>
</reference>
<organism evidence="1 2">
    <name type="scientific">Enterobacter cloacae</name>
    <dbReference type="NCBI Taxonomy" id="550"/>
    <lineage>
        <taxon>Bacteria</taxon>
        <taxon>Pseudomonadati</taxon>
        <taxon>Pseudomonadota</taxon>
        <taxon>Gammaproteobacteria</taxon>
        <taxon>Enterobacterales</taxon>
        <taxon>Enterobacteriaceae</taxon>
        <taxon>Enterobacter</taxon>
        <taxon>Enterobacter cloacae complex</taxon>
    </lineage>
</organism>
<gene>
    <name evidence="1" type="ORF">N5E88_24350</name>
</gene>
<dbReference type="InterPro" id="IPR025915">
    <property type="entry name" value="Phage_gp49_66"/>
</dbReference>
<name>A0AA42R6R4_ENTCL</name>
<evidence type="ECO:0000313" key="1">
    <source>
        <dbReference type="EMBL" id="MDH1482592.1"/>
    </source>
</evidence>
<dbReference type="Proteomes" id="UP001161707">
    <property type="component" value="Unassembled WGS sequence"/>
</dbReference>
<comment type="caution">
    <text evidence="1">The sequence shown here is derived from an EMBL/GenBank/DDBJ whole genome shotgun (WGS) entry which is preliminary data.</text>
</comment>
<evidence type="ECO:0000313" key="2">
    <source>
        <dbReference type="Proteomes" id="UP001161707"/>
    </source>
</evidence>
<dbReference type="RefSeq" id="WP_045342770.1">
    <property type="nucleotide sequence ID" value="NZ_JAOCIY010000126.1"/>
</dbReference>
<dbReference type="Pfam" id="PF13876">
    <property type="entry name" value="Phage_gp49_66"/>
    <property type="match status" value="1"/>
</dbReference>